<dbReference type="Gene3D" id="1.10.3720.10">
    <property type="entry name" value="MetI-like"/>
    <property type="match status" value="1"/>
</dbReference>
<accession>A0ABW5WFQ5</accession>
<keyword evidence="3" id="KW-1003">Cell membrane</keyword>
<dbReference type="EMBL" id="JBHUOF010000038">
    <property type="protein sequence ID" value="MFD2801875.1"/>
    <property type="molecule type" value="Genomic_DNA"/>
</dbReference>
<keyword evidence="4 7" id="KW-0812">Transmembrane</keyword>
<evidence type="ECO:0000256" key="6">
    <source>
        <dbReference type="ARBA" id="ARBA00023136"/>
    </source>
</evidence>
<keyword evidence="2 7" id="KW-0813">Transport</keyword>
<evidence type="ECO:0000256" key="2">
    <source>
        <dbReference type="ARBA" id="ARBA00022448"/>
    </source>
</evidence>
<evidence type="ECO:0000313" key="10">
    <source>
        <dbReference type="EMBL" id="MFD2801875.1"/>
    </source>
</evidence>
<protein>
    <submittedName>
        <fullName evidence="10">ABC transporter permease</fullName>
    </submittedName>
</protein>
<dbReference type="Pfam" id="PF00528">
    <property type="entry name" value="BPD_transp_1"/>
    <property type="match status" value="1"/>
</dbReference>
<dbReference type="InterPro" id="IPR035906">
    <property type="entry name" value="MetI-like_sf"/>
</dbReference>
<dbReference type="SUPFAM" id="SSF161098">
    <property type="entry name" value="MetI-like"/>
    <property type="match status" value="1"/>
</dbReference>
<evidence type="ECO:0000256" key="1">
    <source>
        <dbReference type="ARBA" id="ARBA00004651"/>
    </source>
</evidence>
<proteinExistence type="inferred from homology"/>
<feature type="transmembrane region" description="Helical" evidence="7">
    <location>
        <begin position="168"/>
        <end position="191"/>
    </location>
</feature>
<dbReference type="PANTHER" id="PTHR30151">
    <property type="entry name" value="ALKANE SULFONATE ABC TRANSPORTER-RELATED, MEMBRANE SUBUNIT"/>
    <property type="match status" value="1"/>
</dbReference>
<feature type="compositionally biased region" description="Polar residues" evidence="8">
    <location>
        <begin position="1"/>
        <end position="11"/>
    </location>
</feature>
<feature type="transmembrane region" description="Helical" evidence="7">
    <location>
        <begin position="33"/>
        <end position="53"/>
    </location>
</feature>
<dbReference type="PANTHER" id="PTHR30151:SF0">
    <property type="entry name" value="ABC TRANSPORTER PERMEASE PROTEIN MJ0413-RELATED"/>
    <property type="match status" value="1"/>
</dbReference>
<evidence type="ECO:0000256" key="7">
    <source>
        <dbReference type="RuleBase" id="RU363032"/>
    </source>
</evidence>
<comment type="caution">
    <text evidence="10">The sequence shown here is derived from an EMBL/GenBank/DDBJ whole genome shotgun (WGS) entry which is preliminary data.</text>
</comment>
<sequence>MTTMTGPTTAERTTQASTGTRRGARGVRVRPQYLAVPLLLVVLWELAVVTGVIDSRSVPAPHTVAATWWTWATGGAEGTTDPYSGTWLSAVFASTQRVFFGFLISAVAGTAIGLLIGWSQWVRVLLQPVIDILRPIPTTAWVPFAVVFFGIQPTASIFLIAMGCFPPIVLNATAGALGTPKVLVSAARMLGTNPRMTLWRVGLPSALPSIVTGLRVGLALAWVLVIVSEMVAVKSGLGFSLWDAYYFGRMDVIVVAMFTVGLLGYLSDKILGLAARPVLKWSPNVR</sequence>
<evidence type="ECO:0000256" key="8">
    <source>
        <dbReference type="SAM" id="MobiDB-lite"/>
    </source>
</evidence>
<keyword evidence="11" id="KW-1185">Reference proteome</keyword>
<feature type="compositionally biased region" description="Low complexity" evidence="8">
    <location>
        <begin position="12"/>
        <end position="21"/>
    </location>
</feature>
<reference evidence="11" key="1">
    <citation type="journal article" date="2019" name="Int. J. Syst. Evol. Microbiol.">
        <title>The Global Catalogue of Microorganisms (GCM) 10K type strain sequencing project: providing services to taxonomists for standard genome sequencing and annotation.</title>
        <authorList>
            <consortium name="The Broad Institute Genomics Platform"/>
            <consortium name="The Broad Institute Genome Sequencing Center for Infectious Disease"/>
            <person name="Wu L."/>
            <person name="Ma J."/>
        </authorList>
    </citation>
    <scope>NUCLEOTIDE SEQUENCE [LARGE SCALE GENOMIC DNA]</scope>
    <source>
        <strain evidence="11">IBRC-M 10906</strain>
    </source>
</reference>
<evidence type="ECO:0000256" key="3">
    <source>
        <dbReference type="ARBA" id="ARBA00022475"/>
    </source>
</evidence>
<evidence type="ECO:0000313" key="11">
    <source>
        <dbReference type="Proteomes" id="UP001597478"/>
    </source>
</evidence>
<feature type="transmembrane region" description="Helical" evidence="7">
    <location>
        <begin position="98"/>
        <end position="119"/>
    </location>
</feature>
<evidence type="ECO:0000259" key="9">
    <source>
        <dbReference type="PROSITE" id="PS50928"/>
    </source>
</evidence>
<feature type="region of interest" description="Disordered" evidence="8">
    <location>
        <begin position="1"/>
        <end position="24"/>
    </location>
</feature>
<feature type="transmembrane region" description="Helical" evidence="7">
    <location>
        <begin position="203"/>
        <end position="226"/>
    </location>
</feature>
<dbReference type="RefSeq" id="WP_377384365.1">
    <property type="nucleotide sequence ID" value="NZ_JBHSAN010000002.1"/>
</dbReference>
<comment type="similarity">
    <text evidence="7">Belongs to the binding-protein-dependent transport system permease family.</text>
</comment>
<dbReference type="CDD" id="cd06261">
    <property type="entry name" value="TM_PBP2"/>
    <property type="match status" value="1"/>
</dbReference>
<organism evidence="10 11">
    <name type="scientific">Prauserella oleivorans</name>
    <dbReference type="NCBI Taxonomy" id="1478153"/>
    <lineage>
        <taxon>Bacteria</taxon>
        <taxon>Bacillati</taxon>
        <taxon>Actinomycetota</taxon>
        <taxon>Actinomycetes</taxon>
        <taxon>Pseudonocardiales</taxon>
        <taxon>Pseudonocardiaceae</taxon>
        <taxon>Prauserella</taxon>
    </lineage>
</organism>
<feature type="domain" description="ABC transmembrane type-1" evidence="9">
    <location>
        <begin position="91"/>
        <end position="271"/>
    </location>
</feature>
<feature type="transmembrane region" description="Helical" evidence="7">
    <location>
        <begin position="140"/>
        <end position="162"/>
    </location>
</feature>
<gene>
    <name evidence="10" type="ORF">ACFS2C_21030</name>
</gene>
<dbReference type="PROSITE" id="PS50928">
    <property type="entry name" value="ABC_TM1"/>
    <property type="match status" value="1"/>
</dbReference>
<evidence type="ECO:0000256" key="5">
    <source>
        <dbReference type="ARBA" id="ARBA00022989"/>
    </source>
</evidence>
<dbReference type="InterPro" id="IPR000515">
    <property type="entry name" value="MetI-like"/>
</dbReference>
<feature type="transmembrane region" description="Helical" evidence="7">
    <location>
        <begin position="246"/>
        <end position="266"/>
    </location>
</feature>
<comment type="subcellular location">
    <subcellularLocation>
        <location evidence="1 7">Cell membrane</location>
        <topology evidence="1 7">Multi-pass membrane protein</topology>
    </subcellularLocation>
</comment>
<keyword evidence="5 7" id="KW-1133">Transmembrane helix</keyword>
<evidence type="ECO:0000256" key="4">
    <source>
        <dbReference type="ARBA" id="ARBA00022692"/>
    </source>
</evidence>
<dbReference type="Proteomes" id="UP001597478">
    <property type="component" value="Unassembled WGS sequence"/>
</dbReference>
<keyword evidence="6 7" id="KW-0472">Membrane</keyword>
<name>A0ABW5WFQ5_9PSEU</name>